<dbReference type="Gene3D" id="2.30.30.40">
    <property type="entry name" value="SH3 Domains"/>
    <property type="match status" value="1"/>
</dbReference>
<feature type="compositionally biased region" description="Low complexity" evidence="2">
    <location>
        <begin position="602"/>
        <end position="611"/>
    </location>
</feature>
<dbReference type="GO" id="GO:0005886">
    <property type="term" value="C:plasma membrane"/>
    <property type="evidence" value="ECO:0007669"/>
    <property type="project" value="TreeGrafter"/>
</dbReference>
<feature type="region of interest" description="Disordered" evidence="2">
    <location>
        <begin position="601"/>
        <end position="632"/>
    </location>
</feature>
<feature type="coiled-coil region" evidence="1">
    <location>
        <begin position="10"/>
        <end position="65"/>
    </location>
</feature>
<comment type="caution">
    <text evidence="4">The sequence shown here is derived from an EMBL/GenBank/DDBJ whole genome shotgun (WGS) entry which is preliminary data.</text>
</comment>
<gene>
    <name evidence="4" type="ORF">RDWZM_010294</name>
</gene>
<keyword evidence="5" id="KW-1185">Reference proteome</keyword>
<dbReference type="Gene3D" id="2.30.42.10">
    <property type="match status" value="2"/>
</dbReference>
<organism evidence="4 5">
    <name type="scientific">Blomia tropicalis</name>
    <name type="common">Mite</name>
    <dbReference type="NCBI Taxonomy" id="40697"/>
    <lineage>
        <taxon>Eukaryota</taxon>
        <taxon>Metazoa</taxon>
        <taxon>Ecdysozoa</taxon>
        <taxon>Arthropoda</taxon>
        <taxon>Chelicerata</taxon>
        <taxon>Arachnida</taxon>
        <taxon>Acari</taxon>
        <taxon>Acariformes</taxon>
        <taxon>Sarcoptiformes</taxon>
        <taxon>Astigmata</taxon>
        <taxon>Glycyphagoidea</taxon>
        <taxon>Echimyopodidae</taxon>
        <taxon>Blomia</taxon>
    </lineage>
</organism>
<proteinExistence type="predicted"/>
<dbReference type="SUPFAM" id="SSF50156">
    <property type="entry name" value="PDZ domain-like"/>
    <property type="match status" value="2"/>
</dbReference>
<dbReference type="SUPFAM" id="SSF50044">
    <property type="entry name" value="SH3-domain"/>
    <property type="match status" value="1"/>
</dbReference>
<evidence type="ECO:0000256" key="2">
    <source>
        <dbReference type="SAM" id="MobiDB-lite"/>
    </source>
</evidence>
<accession>A0A9Q0LYT7</accession>
<dbReference type="GO" id="GO:0035331">
    <property type="term" value="P:negative regulation of hippo signaling"/>
    <property type="evidence" value="ECO:0007669"/>
    <property type="project" value="TreeGrafter"/>
</dbReference>
<evidence type="ECO:0000259" key="3">
    <source>
        <dbReference type="PROSITE" id="PS50106"/>
    </source>
</evidence>
<dbReference type="Gene3D" id="3.40.50.300">
    <property type="entry name" value="P-loop containing nucleotide triphosphate hydrolases"/>
    <property type="match status" value="1"/>
</dbReference>
<feature type="domain" description="PDZ" evidence="3">
    <location>
        <begin position="251"/>
        <end position="318"/>
    </location>
</feature>
<dbReference type="Pfam" id="PF00595">
    <property type="entry name" value="PDZ"/>
    <property type="match status" value="1"/>
</dbReference>
<reference evidence="4" key="1">
    <citation type="submission" date="2022-12" db="EMBL/GenBank/DDBJ databases">
        <title>Genome assemblies of Blomia tropicalis.</title>
        <authorList>
            <person name="Cui Y."/>
        </authorList>
    </citation>
    <scope>NUCLEOTIDE SEQUENCE</scope>
    <source>
        <tissue evidence="4">Adult mites</tissue>
    </source>
</reference>
<dbReference type="Proteomes" id="UP001142055">
    <property type="component" value="Chromosome 4"/>
</dbReference>
<dbReference type="InterPro" id="IPR036034">
    <property type="entry name" value="PDZ_sf"/>
</dbReference>
<name>A0A9Q0LYT7_BLOTA</name>
<dbReference type="PANTHER" id="PTHR46360">
    <property type="entry name" value="DISKS LARGE HOMOLOG 5"/>
    <property type="match status" value="1"/>
</dbReference>
<evidence type="ECO:0000313" key="4">
    <source>
        <dbReference type="EMBL" id="KAJ6215794.1"/>
    </source>
</evidence>
<dbReference type="AlphaFoldDB" id="A0A9Q0LYT7"/>
<keyword evidence="1" id="KW-0175">Coiled coil</keyword>
<dbReference type="InterPro" id="IPR036028">
    <property type="entry name" value="SH3-like_dom_sf"/>
</dbReference>
<protein>
    <recommendedName>
        <fullName evidence="3">PDZ domain-containing protein</fullName>
    </recommendedName>
</protein>
<dbReference type="EMBL" id="JAPWDV010000004">
    <property type="protein sequence ID" value="KAJ6215794.1"/>
    <property type="molecule type" value="Genomic_DNA"/>
</dbReference>
<dbReference type="InterPro" id="IPR053004">
    <property type="entry name" value="MAGUK_Signaling_Regulators"/>
</dbReference>
<dbReference type="PANTHER" id="PTHR46360:SF1">
    <property type="entry name" value="DISKS LARGE HOMOLOG 5"/>
    <property type="match status" value="1"/>
</dbReference>
<sequence>MEMIETNVSIEQLMAHLIQLERERDHLSTELHMTQLLFRQMKHDRNRIARQLATTQRDLEHLKRSQATFKALGHHDYDSFRRRQKRYNRWISKQSLNGSSELIIGHKKSSKRKKKRKNNSINNGIVSNDYNCLPLPIRSSYQQFDTLNYPQMSTNDTIYENVSNVLNEHLQQQQQQHELLPSTSECKLRYNNSLRQCIEFSRSLLDLTKIDQNDNEISNQDKQLNISLINEDDQMIPIELNTEEECSKVRIIQLQNKPKDFLGIFFDTSLVDEVIVHKVITNSIADRSGIMPGDRLLEICGINVRKVNYRLANRIIEDCETDLIEFKLISSTSTTTTDQQDTSIVEINSNENIIKRKSTLTRRAAFKSKARLHSYLERKRSNESMLYQTSHLTVTLPRRIAINQPLAKIKLMGGNAVGIFVHSIGDDFLANLLQTGDQLLEYNNFDLTKATAEDAAIELAKPARNGILVAMFNMETYNQIQQRSMGDSFYIRTEFSRQSINKSLEFKKGDILYVDNTLYDGKPGFWRAWKVDERTGQRTMACGIIPSKYNAQCELLKQIQRSNQHNVSKNYNGKHSRQSSRWTRFRFILFWRSSLNKNKQTSSSSILSSSSCVKQRTKSNEDNDQTTMSTMSNSRILASCRISYTQLSNDDDHENHNQIEEIIEHGFNDMETEDDDNAKSYQLVNMIPLRKPRLILLFGPFADLVAQRMEMEFAHQYRSLIIADSSKINQIIDDGRHPIITILNNNNLNIIEQYESNQWFPIMVSIRFRSPKHLKDTVNKWKMINQKTFNDNNNNYQLKGSNDVRRSSTIGFKMAKTFYNHMIDMEQRFNERNRRFHIRIVGNNLTFMCTQLKDRIDDEQNKVLWTEAKQLAKCDPVSE</sequence>
<dbReference type="PROSITE" id="PS50106">
    <property type="entry name" value="PDZ"/>
    <property type="match status" value="1"/>
</dbReference>
<dbReference type="InterPro" id="IPR001478">
    <property type="entry name" value="PDZ"/>
</dbReference>
<dbReference type="SMART" id="SM00228">
    <property type="entry name" value="PDZ"/>
    <property type="match status" value="1"/>
</dbReference>
<evidence type="ECO:0000256" key="1">
    <source>
        <dbReference type="SAM" id="Coils"/>
    </source>
</evidence>
<evidence type="ECO:0000313" key="5">
    <source>
        <dbReference type="Proteomes" id="UP001142055"/>
    </source>
</evidence>
<dbReference type="InterPro" id="IPR027417">
    <property type="entry name" value="P-loop_NTPase"/>
</dbReference>